<dbReference type="Proteomes" id="UP000885792">
    <property type="component" value="Unassembled WGS sequence"/>
</dbReference>
<dbReference type="InterPro" id="IPR017927">
    <property type="entry name" value="FAD-bd_FR_type"/>
</dbReference>
<dbReference type="AlphaFoldDB" id="A0A7C5Q462"/>
<accession>A0A7C5Q462</accession>
<dbReference type="InterPro" id="IPR039261">
    <property type="entry name" value="FNR_nucleotide-bd"/>
</dbReference>
<dbReference type="InterPro" id="IPR017938">
    <property type="entry name" value="Riboflavin_synthase-like_b-brl"/>
</dbReference>
<dbReference type="PANTHER" id="PTHR43513:SF3">
    <property type="entry name" value="DIHYDROOROTATE DEHYDROGENASE B (NAD(+)), ELECTRON TRANSFER SUBUNIT-RELATED"/>
    <property type="match status" value="1"/>
</dbReference>
<dbReference type="Gene3D" id="2.40.30.10">
    <property type="entry name" value="Translation factors"/>
    <property type="match status" value="1"/>
</dbReference>
<dbReference type="SUPFAM" id="SSF52343">
    <property type="entry name" value="Ferredoxin reductase-like, C-terminal NADP-linked domain"/>
    <property type="match status" value="1"/>
</dbReference>
<comment type="caution">
    <text evidence="2">The sequence shown here is derived from an EMBL/GenBank/DDBJ whole genome shotgun (WGS) entry which is preliminary data.</text>
</comment>
<evidence type="ECO:0000313" key="2">
    <source>
        <dbReference type="EMBL" id="HHJ64973.1"/>
    </source>
</evidence>
<name>A0A7C5Q462_AQUAO</name>
<dbReference type="InterPro" id="IPR050353">
    <property type="entry name" value="PyrK_electron_transfer"/>
</dbReference>
<protein>
    <submittedName>
        <fullName evidence="2">Ni/Fe hydrogenase subunit gamma</fullName>
    </submittedName>
</protein>
<feature type="domain" description="FAD-binding FR-type" evidence="1">
    <location>
        <begin position="5"/>
        <end position="98"/>
    </location>
</feature>
<feature type="non-terminal residue" evidence="2">
    <location>
        <position position="129"/>
    </location>
</feature>
<evidence type="ECO:0000259" key="1">
    <source>
        <dbReference type="PROSITE" id="PS51384"/>
    </source>
</evidence>
<organism evidence="2">
    <name type="scientific">Aquifex aeolicus</name>
    <dbReference type="NCBI Taxonomy" id="63363"/>
    <lineage>
        <taxon>Bacteria</taxon>
        <taxon>Pseudomonadati</taxon>
        <taxon>Aquificota</taxon>
        <taxon>Aquificia</taxon>
        <taxon>Aquificales</taxon>
        <taxon>Aquificaceae</taxon>
        <taxon>Aquifex</taxon>
    </lineage>
</organism>
<dbReference type="SUPFAM" id="SSF63380">
    <property type="entry name" value="Riboflavin synthase domain-like"/>
    <property type="match status" value="1"/>
</dbReference>
<gene>
    <name evidence="2" type="ORF">ENJ61_08725</name>
</gene>
<dbReference type="PANTHER" id="PTHR43513">
    <property type="entry name" value="DIHYDROOROTATE DEHYDROGENASE B (NAD(+)), ELECTRON TRANSFER SUBUNIT"/>
    <property type="match status" value="1"/>
</dbReference>
<sequence>MGSPFELRRAKIVRVVEENPRTRRFLLQVENFPPFRPGQFNMLYVYAQGEVPISISSIRRDLLEHTVRFAGEVTEDLFRLGEGDFIGVRGPYGSCFPLEECVGMDILLVAGGLGLAEIKPALEYILEHR</sequence>
<dbReference type="PROSITE" id="PS51384">
    <property type="entry name" value="FAD_FR"/>
    <property type="match status" value="1"/>
</dbReference>
<dbReference type="EMBL" id="DRNB01000328">
    <property type="protein sequence ID" value="HHJ64973.1"/>
    <property type="molecule type" value="Genomic_DNA"/>
</dbReference>
<dbReference type="GO" id="GO:0016491">
    <property type="term" value="F:oxidoreductase activity"/>
    <property type="evidence" value="ECO:0007669"/>
    <property type="project" value="InterPro"/>
</dbReference>
<proteinExistence type="predicted"/>
<reference evidence="2" key="1">
    <citation type="journal article" date="2020" name="mSystems">
        <title>Genome- and Community-Level Interaction Insights into Carbon Utilization and Element Cycling Functions of Hydrothermarchaeota in Hydrothermal Sediment.</title>
        <authorList>
            <person name="Zhou Z."/>
            <person name="Liu Y."/>
            <person name="Xu W."/>
            <person name="Pan J."/>
            <person name="Luo Z.H."/>
            <person name="Li M."/>
        </authorList>
    </citation>
    <scope>NUCLEOTIDE SEQUENCE [LARGE SCALE GENOMIC DNA]</scope>
    <source>
        <strain evidence="2">HyVt-501</strain>
    </source>
</reference>